<dbReference type="InterPro" id="IPR013107">
    <property type="entry name" value="Acyl-CoA_DH_C"/>
</dbReference>
<dbReference type="InterPro" id="IPR046373">
    <property type="entry name" value="Acyl-CoA_Oxase/DH_mid-dom_sf"/>
</dbReference>
<evidence type="ECO:0000313" key="4">
    <source>
        <dbReference type="Proteomes" id="UP000247892"/>
    </source>
</evidence>
<dbReference type="RefSeq" id="WP_110336332.1">
    <property type="nucleotide sequence ID" value="NZ_MASU01000005.1"/>
</dbReference>
<dbReference type="PANTHER" id="PTHR48083:SF5">
    <property type="entry name" value="NRGC PROTEIN"/>
    <property type="match status" value="1"/>
</dbReference>
<dbReference type="SUPFAM" id="SSF56645">
    <property type="entry name" value="Acyl-CoA dehydrogenase NM domain-like"/>
    <property type="match status" value="1"/>
</dbReference>
<evidence type="ECO:0000256" key="1">
    <source>
        <dbReference type="ARBA" id="ARBA00023002"/>
    </source>
</evidence>
<evidence type="ECO:0000259" key="2">
    <source>
        <dbReference type="Pfam" id="PF08028"/>
    </source>
</evidence>
<dbReference type="Gene3D" id="2.40.110.10">
    <property type="entry name" value="Butyryl-CoA Dehydrogenase, subunit A, domain 2"/>
    <property type="match status" value="1"/>
</dbReference>
<comment type="caution">
    <text evidence="3">The sequence shown here is derived from an EMBL/GenBank/DDBJ whole genome shotgun (WGS) entry which is preliminary data.</text>
</comment>
<feature type="domain" description="Acyl-CoA dehydrogenase C-terminal" evidence="2">
    <location>
        <begin position="184"/>
        <end position="312"/>
    </location>
</feature>
<dbReference type="GO" id="GO:0005737">
    <property type="term" value="C:cytoplasm"/>
    <property type="evidence" value="ECO:0007669"/>
    <property type="project" value="TreeGrafter"/>
</dbReference>
<dbReference type="Proteomes" id="UP000247892">
    <property type="component" value="Unassembled WGS sequence"/>
</dbReference>
<accession>A0A318LPK7</accession>
<dbReference type="EMBL" id="MASU01000005">
    <property type="protein sequence ID" value="PXY36321.1"/>
    <property type="molecule type" value="Genomic_DNA"/>
</dbReference>
<proteinExistence type="predicted"/>
<dbReference type="Gene3D" id="1.20.140.10">
    <property type="entry name" value="Butyryl-CoA Dehydrogenase, subunit A, domain 3"/>
    <property type="match status" value="1"/>
</dbReference>
<sequence length="333" mass="34563">MTTRAALAEALREAGPDLSFRPRALFRAAESLGHADASLGLLLATGGLAGALHSAPPEVRARIAEGDLLTGSAHPGGQLRRTGGEGYVLSGCWVAVPAATSADWFALGAERDDGGPPEPVLVLLPAGVAGVSPRTGTGLDGADARHLAARDVAVPAEHVLPAFGPVPGPAPLPPVVAVRCAVTGVALGLARRALSEFAETARQRSRLGEVTRMSEQPVLRTELNRVVLSFRAARRLVLTELEGLPPDGDGQEAVPVALRTGLAAALLHAHGVAIDAVRFAFGKSGGSSLYSGHSMEGHWRDAEELACHHLFSERAEREIASAQFGDHVSPVWL</sequence>
<keyword evidence="4" id="KW-1185">Reference proteome</keyword>
<dbReference type="SUPFAM" id="SSF47203">
    <property type="entry name" value="Acyl-CoA dehydrogenase C-terminal domain-like"/>
    <property type="match status" value="1"/>
</dbReference>
<dbReference type="OrthoDB" id="3619838at2"/>
<reference evidence="3 4" key="1">
    <citation type="submission" date="2016-07" db="EMBL/GenBank/DDBJ databases">
        <title>Draft genome sequence of Prauserella sp. YIM 121212, isolated from alkaline soil.</title>
        <authorList>
            <person name="Ruckert C."/>
            <person name="Albersmeier A."/>
            <person name="Jiang C.-L."/>
            <person name="Jiang Y."/>
            <person name="Kalinowski J."/>
            <person name="Schneider O."/>
            <person name="Winkler A."/>
            <person name="Zotchev S.B."/>
        </authorList>
    </citation>
    <scope>NUCLEOTIDE SEQUENCE [LARGE SCALE GENOMIC DNA]</scope>
    <source>
        <strain evidence="3 4">YIM 121212</strain>
    </source>
</reference>
<dbReference type="InterPro" id="IPR009100">
    <property type="entry name" value="AcylCoA_DH/oxidase_NM_dom_sf"/>
</dbReference>
<name>A0A318LPK7_9PSEU</name>
<dbReference type="GO" id="GO:0033539">
    <property type="term" value="P:fatty acid beta-oxidation using acyl-CoA dehydrogenase"/>
    <property type="evidence" value="ECO:0007669"/>
    <property type="project" value="TreeGrafter"/>
</dbReference>
<dbReference type="InterPro" id="IPR036250">
    <property type="entry name" value="AcylCo_DH-like_C"/>
</dbReference>
<dbReference type="GO" id="GO:0003995">
    <property type="term" value="F:acyl-CoA dehydrogenase activity"/>
    <property type="evidence" value="ECO:0007669"/>
    <property type="project" value="TreeGrafter"/>
</dbReference>
<keyword evidence="1" id="KW-0560">Oxidoreductase</keyword>
<dbReference type="PANTHER" id="PTHR48083">
    <property type="entry name" value="MEDIUM-CHAIN SPECIFIC ACYL-COA DEHYDROGENASE, MITOCHONDRIAL-RELATED"/>
    <property type="match status" value="1"/>
</dbReference>
<dbReference type="Pfam" id="PF08028">
    <property type="entry name" value="Acyl-CoA_dh_2"/>
    <property type="match status" value="1"/>
</dbReference>
<protein>
    <recommendedName>
        <fullName evidence="2">Acyl-CoA dehydrogenase C-terminal domain-containing protein</fullName>
    </recommendedName>
</protein>
<organism evidence="3 4">
    <name type="scientific">Prauserella flavalba</name>
    <dbReference type="NCBI Taxonomy" id="1477506"/>
    <lineage>
        <taxon>Bacteria</taxon>
        <taxon>Bacillati</taxon>
        <taxon>Actinomycetota</taxon>
        <taxon>Actinomycetes</taxon>
        <taxon>Pseudonocardiales</taxon>
        <taxon>Pseudonocardiaceae</taxon>
        <taxon>Prauserella</taxon>
    </lineage>
</organism>
<dbReference type="InterPro" id="IPR050741">
    <property type="entry name" value="Acyl-CoA_dehydrogenase"/>
</dbReference>
<dbReference type="AlphaFoldDB" id="A0A318LPK7"/>
<gene>
    <name evidence="3" type="ORF">BA062_12975</name>
</gene>
<evidence type="ECO:0000313" key="3">
    <source>
        <dbReference type="EMBL" id="PXY36321.1"/>
    </source>
</evidence>